<dbReference type="GO" id="GO:0005737">
    <property type="term" value="C:cytoplasm"/>
    <property type="evidence" value="ECO:0007669"/>
    <property type="project" value="TreeGrafter"/>
</dbReference>
<evidence type="ECO:0000256" key="3">
    <source>
        <dbReference type="ARBA" id="ARBA00022723"/>
    </source>
</evidence>
<proteinExistence type="inferred from homology"/>
<dbReference type="Pfam" id="PF08240">
    <property type="entry name" value="ADH_N"/>
    <property type="match status" value="1"/>
</dbReference>
<evidence type="ECO:0000256" key="4">
    <source>
        <dbReference type="ARBA" id="ARBA00022833"/>
    </source>
</evidence>
<evidence type="ECO:0000256" key="1">
    <source>
        <dbReference type="ARBA" id="ARBA00001947"/>
    </source>
</evidence>
<dbReference type="SUPFAM" id="SSF50129">
    <property type="entry name" value="GroES-like"/>
    <property type="match status" value="1"/>
</dbReference>
<dbReference type="AlphaFoldDB" id="A0A6A7ASH5"/>
<evidence type="ECO:0000256" key="5">
    <source>
        <dbReference type="ARBA" id="ARBA00023002"/>
    </source>
</evidence>
<dbReference type="Gene3D" id="3.40.50.720">
    <property type="entry name" value="NAD(P)-binding Rossmann-like Domain"/>
    <property type="match status" value="1"/>
</dbReference>
<feature type="domain" description="Alcohol dehydrogenase-like N-terminal" evidence="8">
    <location>
        <begin position="33"/>
        <end position="163"/>
    </location>
</feature>
<dbReference type="OrthoDB" id="256333at2759"/>
<dbReference type="InterPro" id="IPR013149">
    <property type="entry name" value="ADH-like_C"/>
</dbReference>
<keyword evidence="3" id="KW-0479">Metal-binding</keyword>
<comment type="cofactor">
    <cofactor evidence="1">
        <name>Zn(2+)</name>
        <dbReference type="ChEBI" id="CHEBI:29105"/>
    </cofactor>
</comment>
<dbReference type="InterPro" id="IPR036291">
    <property type="entry name" value="NAD(P)-bd_dom_sf"/>
</dbReference>
<evidence type="ECO:0000313" key="9">
    <source>
        <dbReference type="EMBL" id="KAF2846201.1"/>
    </source>
</evidence>
<dbReference type="Proteomes" id="UP000799423">
    <property type="component" value="Unassembled WGS sequence"/>
</dbReference>
<dbReference type="GO" id="GO:0004022">
    <property type="term" value="F:alcohol dehydrogenase (NAD+) activity"/>
    <property type="evidence" value="ECO:0007669"/>
    <property type="project" value="TreeGrafter"/>
</dbReference>
<accession>A0A6A7ASH5</accession>
<keyword evidence="6" id="KW-0520">NAD</keyword>
<dbReference type="PANTHER" id="PTHR42940:SF8">
    <property type="entry name" value="VACUOLAR PROTEIN SORTING-ASSOCIATED PROTEIN 11"/>
    <property type="match status" value="1"/>
</dbReference>
<keyword evidence="5" id="KW-0560">Oxidoreductase</keyword>
<dbReference type="Pfam" id="PF00107">
    <property type="entry name" value="ADH_zinc_N"/>
    <property type="match status" value="1"/>
</dbReference>
<evidence type="ECO:0000313" key="10">
    <source>
        <dbReference type="Proteomes" id="UP000799423"/>
    </source>
</evidence>
<protein>
    <submittedName>
        <fullName evidence="9">Alcohol dehydrogenase-like protein</fullName>
    </submittedName>
</protein>
<comment type="similarity">
    <text evidence="2">Belongs to the zinc-containing alcohol dehydrogenase family.</text>
</comment>
<keyword evidence="10" id="KW-1185">Reference proteome</keyword>
<keyword evidence="4" id="KW-0862">Zinc</keyword>
<dbReference type="EMBL" id="MU006337">
    <property type="protein sequence ID" value="KAF2846201.1"/>
    <property type="molecule type" value="Genomic_DNA"/>
</dbReference>
<sequence length="382" mass="40531">MSSQIPTSMQAQLLEAYKEPYKLRTVPVPILSGPHDILIKVEAASYCHTDYVLAQGQMPGLPSSFPHVGCHEFAGTVVSHSEAPSSQASALAIGARIGAPGRAFHACGSCFECRNDRPSDPVAEDTKGYSVYCVDSGNNGLSKDGGFAEYAVVDARQVAPIPERLTAVETAPLMCAGVTIYAALKRCGLGKDSRIGILGAGGGLGHLGLQFGSKMGYRILGIEAADAPLALAQEVIQRLDPAPRLVDARVKQAKDVVQEIGAEDRKANAGEMGLDAIIVLPESQAAFDYGMKLLKTHGVCVLVSFPEKGFHISAHDVVFRDIKIIGSLVGSNKMLRETLNFAAEHDVKALTKSYPLAGLNDLVDEYHKGGGGKLVVDMNLDY</sequence>
<dbReference type="GO" id="GO:0046872">
    <property type="term" value="F:metal ion binding"/>
    <property type="evidence" value="ECO:0007669"/>
    <property type="project" value="UniProtKB-KW"/>
</dbReference>
<organism evidence="9 10">
    <name type="scientific">Plenodomus tracheiphilus IPT5</name>
    <dbReference type="NCBI Taxonomy" id="1408161"/>
    <lineage>
        <taxon>Eukaryota</taxon>
        <taxon>Fungi</taxon>
        <taxon>Dikarya</taxon>
        <taxon>Ascomycota</taxon>
        <taxon>Pezizomycotina</taxon>
        <taxon>Dothideomycetes</taxon>
        <taxon>Pleosporomycetidae</taxon>
        <taxon>Pleosporales</taxon>
        <taxon>Pleosporineae</taxon>
        <taxon>Leptosphaeriaceae</taxon>
        <taxon>Plenodomus</taxon>
    </lineage>
</organism>
<dbReference type="InterPro" id="IPR013154">
    <property type="entry name" value="ADH-like_N"/>
</dbReference>
<dbReference type="InterPro" id="IPR011032">
    <property type="entry name" value="GroES-like_sf"/>
</dbReference>
<evidence type="ECO:0000259" key="7">
    <source>
        <dbReference type="Pfam" id="PF00107"/>
    </source>
</evidence>
<dbReference type="SUPFAM" id="SSF51735">
    <property type="entry name" value="NAD(P)-binding Rossmann-fold domains"/>
    <property type="match status" value="1"/>
</dbReference>
<dbReference type="FunFam" id="3.40.50.720:FF:000039">
    <property type="entry name" value="Alcohol dehydrogenase AdhP"/>
    <property type="match status" value="1"/>
</dbReference>
<feature type="domain" description="Alcohol dehydrogenase-like C-terminal" evidence="7">
    <location>
        <begin position="203"/>
        <end position="343"/>
    </location>
</feature>
<dbReference type="PANTHER" id="PTHR42940">
    <property type="entry name" value="ALCOHOL DEHYDROGENASE 1-RELATED"/>
    <property type="match status" value="1"/>
</dbReference>
<gene>
    <name evidence="9" type="ORF">T440DRAFT_472049</name>
</gene>
<dbReference type="Gene3D" id="3.90.180.10">
    <property type="entry name" value="Medium-chain alcohol dehydrogenases, catalytic domain"/>
    <property type="match status" value="1"/>
</dbReference>
<evidence type="ECO:0000256" key="6">
    <source>
        <dbReference type="ARBA" id="ARBA00023027"/>
    </source>
</evidence>
<evidence type="ECO:0000256" key="2">
    <source>
        <dbReference type="ARBA" id="ARBA00008072"/>
    </source>
</evidence>
<evidence type="ECO:0000259" key="8">
    <source>
        <dbReference type="Pfam" id="PF08240"/>
    </source>
</evidence>
<reference evidence="9" key="1">
    <citation type="submission" date="2020-01" db="EMBL/GenBank/DDBJ databases">
        <authorList>
            <consortium name="DOE Joint Genome Institute"/>
            <person name="Haridas S."/>
            <person name="Albert R."/>
            <person name="Binder M."/>
            <person name="Bloem J."/>
            <person name="Labutti K."/>
            <person name="Salamov A."/>
            <person name="Andreopoulos B."/>
            <person name="Baker S.E."/>
            <person name="Barry K."/>
            <person name="Bills G."/>
            <person name="Bluhm B.H."/>
            <person name="Cannon C."/>
            <person name="Castanera R."/>
            <person name="Culley D.E."/>
            <person name="Daum C."/>
            <person name="Ezra D."/>
            <person name="Gonzalez J.B."/>
            <person name="Henrissat B."/>
            <person name="Kuo A."/>
            <person name="Liang C."/>
            <person name="Lipzen A."/>
            <person name="Lutzoni F."/>
            <person name="Magnuson J."/>
            <person name="Mondo S."/>
            <person name="Nolan M."/>
            <person name="Ohm R."/>
            <person name="Pangilinan J."/>
            <person name="Park H.-J."/>
            <person name="Ramirez L."/>
            <person name="Alfaro M."/>
            <person name="Sun H."/>
            <person name="Tritt A."/>
            <person name="Yoshinaga Y."/>
            <person name="Zwiers L.-H."/>
            <person name="Turgeon B.G."/>
            <person name="Goodwin S.B."/>
            <person name="Spatafora J.W."/>
            <person name="Crous P.W."/>
            <person name="Grigoriev I.V."/>
        </authorList>
    </citation>
    <scope>NUCLEOTIDE SEQUENCE</scope>
    <source>
        <strain evidence="9">IPT5</strain>
    </source>
</reference>
<name>A0A6A7ASH5_9PLEO</name>